<sequence>MDGQGSSAVDPSSGALLVAAAGLAGADGAANASRARLEERYGVAPCPLRARQQHSRARGGWRLMGALQRAPNSSFNIAEVFLSTERWTRTHGHFPTHSVGFCPKCVKIFSSTGAQMPRAESRDLRFIREGG</sequence>
<evidence type="ECO:0000313" key="2">
    <source>
        <dbReference type="Proteomes" id="UP001152622"/>
    </source>
</evidence>
<comment type="caution">
    <text evidence="1">The sequence shown here is derived from an EMBL/GenBank/DDBJ whole genome shotgun (WGS) entry which is preliminary data.</text>
</comment>
<dbReference type="AlphaFoldDB" id="A0A9Q1GFI9"/>
<evidence type="ECO:0000313" key="1">
    <source>
        <dbReference type="EMBL" id="KAJ8383209.1"/>
    </source>
</evidence>
<dbReference type="EMBL" id="JAINUF010000001">
    <property type="protein sequence ID" value="KAJ8383209.1"/>
    <property type="molecule type" value="Genomic_DNA"/>
</dbReference>
<name>A0A9Q1GFI9_SYNKA</name>
<organism evidence="1 2">
    <name type="scientific">Synaphobranchus kaupii</name>
    <name type="common">Kaup's arrowtooth eel</name>
    <dbReference type="NCBI Taxonomy" id="118154"/>
    <lineage>
        <taxon>Eukaryota</taxon>
        <taxon>Metazoa</taxon>
        <taxon>Chordata</taxon>
        <taxon>Craniata</taxon>
        <taxon>Vertebrata</taxon>
        <taxon>Euteleostomi</taxon>
        <taxon>Actinopterygii</taxon>
        <taxon>Neopterygii</taxon>
        <taxon>Teleostei</taxon>
        <taxon>Anguilliformes</taxon>
        <taxon>Synaphobranchidae</taxon>
        <taxon>Synaphobranchus</taxon>
    </lineage>
</organism>
<protein>
    <submittedName>
        <fullName evidence="1">Uncharacterized protein</fullName>
    </submittedName>
</protein>
<reference evidence="1" key="1">
    <citation type="journal article" date="2023" name="Science">
        <title>Genome structures resolve the early diversification of teleost fishes.</title>
        <authorList>
            <person name="Parey E."/>
            <person name="Louis A."/>
            <person name="Montfort J."/>
            <person name="Bouchez O."/>
            <person name="Roques C."/>
            <person name="Iampietro C."/>
            <person name="Lluch J."/>
            <person name="Castinel A."/>
            <person name="Donnadieu C."/>
            <person name="Desvignes T."/>
            <person name="Floi Bucao C."/>
            <person name="Jouanno E."/>
            <person name="Wen M."/>
            <person name="Mejri S."/>
            <person name="Dirks R."/>
            <person name="Jansen H."/>
            <person name="Henkel C."/>
            <person name="Chen W.J."/>
            <person name="Zahm M."/>
            <person name="Cabau C."/>
            <person name="Klopp C."/>
            <person name="Thompson A.W."/>
            <person name="Robinson-Rechavi M."/>
            <person name="Braasch I."/>
            <person name="Lecointre G."/>
            <person name="Bobe J."/>
            <person name="Postlethwait J.H."/>
            <person name="Berthelot C."/>
            <person name="Roest Crollius H."/>
            <person name="Guiguen Y."/>
        </authorList>
    </citation>
    <scope>NUCLEOTIDE SEQUENCE</scope>
    <source>
        <strain evidence="1">WJC10195</strain>
    </source>
</reference>
<dbReference type="Proteomes" id="UP001152622">
    <property type="component" value="Chromosome 1"/>
</dbReference>
<proteinExistence type="predicted"/>
<gene>
    <name evidence="1" type="ORF">SKAU_G00039870</name>
</gene>
<keyword evidence="2" id="KW-1185">Reference proteome</keyword>
<accession>A0A9Q1GFI9</accession>